<proteinExistence type="predicted"/>
<organism evidence="1 3">
    <name type="scientific">Tepidimonas fonticaldi</name>
    <dbReference type="NCBI Taxonomy" id="1101373"/>
    <lineage>
        <taxon>Bacteria</taxon>
        <taxon>Pseudomonadati</taxon>
        <taxon>Pseudomonadota</taxon>
        <taxon>Betaproteobacteria</taxon>
        <taxon>Burkholderiales</taxon>
        <taxon>Tepidimonas</taxon>
    </lineage>
</organism>
<reference evidence="2 4" key="2">
    <citation type="submission" date="2019-07" db="EMBL/GenBank/DDBJ databases">
        <title>Tepidimonas fonticaldi AT-A2 draft genome.</title>
        <authorList>
            <person name="Da Costa M.S."/>
            <person name="Froufe H.J.C."/>
            <person name="Egas C."/>
            <person name="Albuquerque L."/>
        </authorList>
    </citation>
    <scope>NUCLEOTIDE SEQUENCE [LARGE SCALE GENOMIC DNA]</scope>
    <source>
        <strain evidence="2 4">AT-A2</strain>
    </source>
</reference>
<keyword evidence="3" id="KW-1185">Reference proteome</keyword>
<dbReference type="STRING" id="1101373.A9O67_12000"/>
<dbReference type="OrthoDB" id="9157371at2"/>
<comment type="caution">
    <text evidence="1">The sequence shown here is derived from an EMBL/GenBank/DDBJ whole genome shotgun (WGS) entry which is preliminary data.</text>
</comment>
<name>A0A1A6DY60_9BURK</name>
<evidence type="ECO:0000313" key="3">
    <source>
        <dbReference type="Proteomes" id="UP000091969"/>
    </source>
</evidence>
<accession>A0A1A6DY60</accession>
<evidence type="ECO:0000313" key="1">
    <source>
        <dbReference type="EMBL" id="OBS31788.1"/>
    </source>
</evidence>
<gene>
    <name evidence="1" type="ORF">A9O67_12000</name>
    <name evidence="2" type="ORF">Tfont_01976</name>
</gene>
<protein>
    <recommendedName>
        <fullName evidence="5">Nucleotidyltransferase</fullName>
    </recommendedName>
</protein>
<dbReference type="Proteomes" id="UP000316388">
    <property type="component" value="Unassembled WGS sequence"/>
</dbReference>
<dbReference type="AlphaFoldDB" id="A0A1A6DY60"/>
<sequence>MDDDTQRELAAVAAGLMVDEGLEVRRALQRALEQLRLPSRTPLPGPALIDAAVREHLAIFHAGTQPAELRALRETALVWMERLAEFAPLLGGAVWHGTATRLSDIHLQLFADDPKAVEIALINAGLDYDAQTARGMRGREAEVLSLAVPCEGLGEAVGLHLWVNDTGAGRGARLPDDLGRVPRGTAAEVRTLLAAPDSDPCNEERYRCNDGQ</sequence>
<evidence type="ECO:0008006" key="5">
    <source>
        <dbReference type="Google" id="ProtNLM"/>
    </source>
</evidence>
<dbReference type="Proteomes" id="UP000091969">
    <property type="component" value="Unassembled WGS sequence"/>
</dbReference>
<dbReference type="EMBL" id="LZDH01000007">
    <property type="protein sequence ID" value="OBS31788.1"/>
    <property type="molecule type" value="Genomic_DNA"/>
</dbReference>
<dbReference type="EMBL" id="VJOO01000019">
    <property type="protein sequence ID" value="TSE36371.1"/>
    <property type="molecule type" value="Genomic_DNA"/>
</dbReference>
<evidence type="ECO:0000313" key="2">
    <source>
        <dbReference type="EMBL" id="TSE36371.1"/>
    </source>
</evidence>
<dbReference type="RefSeq" id="WP_068606747.1">
    <property type="nucleotide sequence ID" value="NZ_LZDH01000007.1"/>
</dbReference>
<reference evidence="1 3" key="1">
    <citation type="submission" date="2016-06" db="EMBL/GenBank/DDBJ databases">
        <title>Genome sequence of Tepidimonas fonticaldi PL17.</title>
        <authorList>
            <person name="Pinnaka A.K."/>
        </authorList>
    </citation>
    <scope>NUCLEOTIDE SEQUENCE [LARGE SCALE GENOMIC DNA]</scope>
    <source>
        <strain evidence="1 3">PL17</strain>
    </source>
</reference>
<evidence type="ECO:0000313" key="4">
    <source>
        <dbReference type="Proteomes" id="UP000316388"/>
    </source>
</evidence>